<evidence type="ECO:0000259" key="2">
    <source>
        <dbReference type="Pfam" id="PF00823"/>
    </source>
</evidence>
<reference evidence="3 4" key="1">
    <citation type="submission" date="2012-08" db="EMBL/GenBank/DDBJ databases">
        <title>Whole genome shotgun sequence of Gordonia rhizosphera NBRC 16068.</title>
        <authorList>
            <person name="Takarada H."/>
            <person name="Isaki S."/>
            <person name="Hosoyama A."/>
            <person name="Tsuchikane K."/>
            <person name="Katsumata H."/>
            <person name="Baba S."/>
            <person name="Ohji S."/>
            <person name="Yamazaki S."/>
            <person name="Fujita N."/>
        </authorList>
    </citation>
    <scope>NUCLEOTIDE SEQUENCE [LARGE SCALE GENOMIC DNA]</scope>
    <source>
        <strain evidence="3 4">NBRC 16068</strain>
    </source>
</reference>
<dbReference type="EMBL" id="BAHC01000168">
    <property type="protein sequence ID" value="GAB92213.1"/>
    <property type="molecule type" value="Genomic_DNA"/>
</dbReference>
<comment type="similarity">
    <text evidence="1">Belongs to the mycobacterial PPE family.</text>
</comment>
<organism evidence="3 4">
    <name type="scientific">Gordonia rhizosphera NBRC 16068</name>
    <dbReference type="NCBI Taxonomy" id="1108045"/>
    <lineage>
        <taxon>Bacteria</taxon>
        <taxon>Bacillati</taxon>
        <taxon>Actinomycetota</taxon>
        <taxon>Actinomycetes</taxon>
        <taxon>Mycobacteriales</taxon>
        <taxon>Gordoniaceae</taxon>
        <taxon>Gordonia</taxon>
    </lineage>
</organism>
<evidence type="ECO:0000313" key="4">
    <source>
        <dbReference type="Proteomes" id="UP000008363"/>
    </source>
</evidence>
<dbReference type="OrthoDB" id="4760568at2"/>
<sequence>MIVGFTGVIWEARPAERLAHDLHHGVGPARLAETGAAWTALATELVDIGVAYGKILADLGLHWESGSYNHAFEKLTQFAPWFADAANQAMQTAAKAEAQAAANAVALTAMPNPLEIAATKAIAEALSKVEAAAGSPIMAAAANNERAHQDQGQRASRVMESYERAATPVADPWKLPAPPRIVSDAALNAEEAAAREAAAQAKAVAHAAGIHGGLATAPLIGGIGGFGGGYDIPREKSNYAATELAADGHPVSPLVAPGGPAEPTRAAGHMPMAPMGAGAAAVGNSNDDEHRPAPVAPNVSRAAGAGADVHLPAGWLQAGEQDAPVSWSDIADRYQPPALPPLPEGVLDLGDGSVAPAVLGAPEEGDQA</sequence>
<dbReference type="Pfam" id="PF00823">
    <property type="entry name" value="PPE"/>
    <property type="match status" value="1"/>
</dbReference>
<dbReference type="eggNOG" id="COG5651">
    <property type="taxonomic scope" value="Bacteria"/>
</dbReference>
<feature type="domain" description="PPE" evidence="2">
    <location>
        <begin position="10"/>
        <end position="171"/>
    </location>
</feature>
<dbReference type="RefSeq" id="WP_006336402.1">
    <property type="nucleotide sequence ID" value="NZ_BAHC01000168.1"/>
</dbReference>
<proteinExistence type="inferred from homology"/>
<name>K6V7K6_9ACTN</name>
<gene>
    <name evidence="3" type="ORF">GORHZ_168_00100</name>
</gene>
<dbReference type="InterPro" id="IPR000030">
    <property type="entry name" value="PPE_dom"/>
</dbReference>
<dbReference type="STRING" id="1108045.GORHZ_168_00100"/>
<accession>K6V7K6</accession>
<evidence type="ECO:0000313" key="3">
    <source>
        <dbReference type="EMBL" id="GAB92213.1"/>
    </source>
</evidence>
<comment type="caution">
    <text evidence="3">The sequence shown here is derived from an EMBL/GenBank/DDBJ whole genome shotgun (WGS) entry which is preliminary data.</text>
</comment>
<keyword evidence="4" id="KW-1185">Reference proteome</keyword>
<dbReference type="InterPro" id="IPR038332">
    <property type="entry name" value="PPE_sf"/>
</dbReference>
<protein>
    <recommendedName>
        <fullName evidence="2">PPE domain-containing protein</fullName>
    </recommendedName>
</protein>
<evidence type="ECO:0000256" key="1">
    <source>
        <dbReference type="ARBA" id="ARBA00010652"/>
    </source>
</evidence>
<dbReference type="SUPFAM" id="SSF140459">
    <property type="entry name" value="PE/PPE dimer-like"/>
    <property type="match status" value="1"/>
</dbReference>
<dbReference type="Proteomes" id="UP000008363">
    <property type="component" value="Unassembled WGS sequence"/>
</dbReference>
<dbReference type="Gene3D" id="1.20.1260.20">
    <property type="entry name" value="PPE superfamily"/>
    <property type="match status" value="1"/>
</dbReference>
<dbReference type="AlphaFoldDB" id="K6V7K6"/>